<protein>
    <submittedName>
        <fullName evidence="1">2OG-Fe dioxygenase family protein</fullName>
    </submittedName>
</protein>
<dbReference type="Pfam" id="PF10014">
    <property type="entry name" value="2OG-Fe_Oxy_2"/>
    <property type="match status" value="1"/>
</dbReference>
<dbReference type="RefSeq" id="WP_380188220.1">
    <property type="nucleotide sequence ID" value="NZ_JBHTBQ010000019.1"/>
</dbReference>
<evidence type="ECO:0000313" key="2">
    <source>
        <dbReference type="Proteomes" id="UP001596473"/>
    </source>
</evidence>
<keyword evidence="1" id="KW-0560">Oxidoreductase</keyword>
<dbReference type="Gene3D" id="2.60.120.620">
    <property type="entry name" value="q2cbj1_9rhob like domain"/>
    <property type="match status" value="1"/>
</dbReference>
<dbReference type="EMBL" id="JBHTBQ010000019">
    <property type="protein sequence ID" value="MFC7420627.1"/>
    <property type="molecule type" value="Genomic_DNA"/>
</dbReference>
<gene>
    <name evidence="1" type="ORF">ACFQNF_12165</name>
</gene>
<comment type="caution">
    <text evidence="1">The sequence shown here is derived from an EMBL/GenBank/DDBJ whole genome shotgun (WGS) entry which is preliminary data.</text>
</comment>
<sequence>MLQIPYRDDKQAYSDLEQVRAQIAQKNFCFIPAERVKSLLQQQQATALQDWDAFQNSWSDLSLDTYMADNGSYRKRRHATLSAPAASLEWQKEAHQPHYQSLNYNNLNGGIARHYAPISDAVMQSHSMNSLLTLACNIFGQLMPEHDWHIEAHQFRIEANAEEAGLPTPEGVHRDGVNFVMMLMVQRSNMVNGATTIYDLNKNRLDQFVLTNPLDMALVNDEQVLHGVTPIMQLDSDRLASRDVLVITFRRKAQSPITPD</sequence>
<organism evidence="1 2">
    <name type="scientific">Iodobacter arcticus</name>
    <dbReference type="NCBI Taxonomy" id="590593"/>
    <lineage>
        <taxon>Bacteria</taxon>
        <taxon>Pseudomonadati</taxon>
        <taxon>Pseudomonadota</taxon>
        <taxon>Betaproteobacteria</taxon>
        <taxon>Neisseriales</taxon>
        <taxon>Chitinibacteraceae</taxon>
        <taxon>Iodobacter</taxon>
    </lineage>
</organism>
<proteinExistence type="predicted"/>
<accession>A0ABW2QYA4</accession>
<name>A0ABW2QYA4_9NEIS</name>
<keyword evidence="1" id="KW-0223">Dioxygenase</keyword>
<dbReference type="InterPro" id="IPR018724">
    <property type="entry name" value="2OG-Fe_dioxygenase"/>
</dbReference>
<keyword evidence="2" id="KW-1185">Reference proteome</keyword>
<dbReference type="Proteomes" id="UP001596473">
    <property type="component" value="Unassembled WGS sequence"/>
</dbReference>
<evidence type="ECO:0000313" key="1">
    <source>
        <dbReference type="EMBL" id="MFC7420627.1"/>
    </source>
</evidence>
<reference evidence="2" key="1">
    <citation type="journal article" date="2019" name="Int. J. Syst. Evol. Microbiol.">
        <title>The Global Catalogue of Microorganisms (GCM) 10K type strain sequencing project: providing services to taxonomists for standard genome sequencing and annotation.</title>
        <authorList>
            <consortium name="The Broad Institute Genomics Platform"/>
            <consortium name="The Broad Institute Genome Sequencing Center for Infectious Disease"/>
            <person name="Wu L."/>
            <person name="Ma J."/>
        </authorList>
    </citation>
    <scope>NUCLEOTIDE SEQUENCE [LARGE SCALE GENOMIC DNA]</scope>
    <source>
        <strain evidence="2">CCUG 62945</strain>
    </source>
</reference>
<dbReference type="GO" id="GO:0051213">
    <property type="term" value="F:dioxygenase activity"/>
    <property type="evidence" value="ECO:0007669"/>
    <property type="project" value="UniProtKB-KW"/>
</dbReference>